<organism evidence="1 2">
    <name type="scientific">Mycobacterium palustre</name>
    <dbReference type="NCBI Taxonomy" id="153971"/>
    <lineage>
        <taxon>Bacteria</taxon>
        <taxon>Bacillati</taxon>
        <taxon>Actinomycetota</taxon>
        <taxon>Actinomycetes</taxon>
        <taxon>Mycobacteriales</taxon>
        <taxon>Mycobacteriaceae</taxon>
        <taxon>Mycobacterium</taxon>
        <taxon>Mycobacterium simiae complex</taxon>
    </lineage>
</organism>
<name>A0A1X1Z7H9_9MYCO</name>
<protein>
    <submittedName>
        <fullName evidence="1">Uncharacterized protein</fullName>
    </submittedName>
</protein>
<proteinExistence type="predicted"/>
<accession>A0A1X1Z7H9</accession>
<reference evidence="1 2" key="1">
    <citation type="submission" date="2016-01" db="EMBL/GenBank/DDBJ databases">
        <title>The new phylogeny of the genus Mycobacterium.</title>
        <authorList>
            <person name="Tarcisio F."/>
            <person name="Conor M."/>
            <person name="Antonella G."/>
            <person name="Elisabetta G."/>
            <person name="Giulia F.S."/>
            <person name="Sara T."/>
            <person name="Anna F."/>
            <person name="Clotilde B."/>
            <person name="Roberto B."/>
            <person name="Veronica D.S."/>
            <person name="Fabio R."/>
            <person name="Monica P."/>
            <person name="Olivier J."/>
            <person name="Enrico T."/>
            <person name="Nicola S."/>
        </authorList>
    </citation>
    <scope>NUCLEOTIDE SEQUENCE [LARGE SCALE GENOMIC DNA]</scope>
    <source>
        <strain evidence="1 2">DSM 44572</strain>
    </source>
</reference>
<dbReference type="EMBL" id="LQPJ01000134">
    <property type="protein sequence ID" value="ORW19190.1"/>
    <property type="molecule type" value="Genomic_DNA"/>
</dbReference>
<dbReference type="STRING" id="153971.AWC19_17350"/>
<evidence type="ECO:0000313" key="1">
    <source>
        <dbReference type="EMBL" id="ORW19190.1"/>
    </source>
</evidence>
<sequence>MPTVALVPAGSAVGDESIPGIGATRAGWDDSHTPNSAIPNGYGRDLSLPEYLAPGGAVYTDVSDHGTGRIQVYSLNMHTVDRFEVLRRVWRELPPDAKVAWDLLRDRCYRVAFNSPTLQAVGDFMAEVQLQYIQEDGRKAMTSDRFNQALFWLDAAGSPPDRADGCG</sequence>
<comment type="caution">
    <text evidence="1">The sequence shown here is derived from an EMBL/GenBank/DDBJ whole genome shotgun (WGS) entry which is preliminary data.</text>
</comment>
<gene>
    <name evidence="1" type="ORF">AWC19_17350</name>
</gene>
<evidence type="ECO:0000313" key="2">
    <source>
        <dbReference type="Proteomes" id="UP000193529"/>
    </source>
</evidence>
<dbReference type="Proteomes" id="UP000193529">
    <property type="component" value="Unassembled WGS sequence"/>
</dbReference>
<keyword evidence="2" id="KW-1185">Reference proteome</keyword>
<dbReference type="AlphaFoldDB" id="A0A1X1Z7H9"/>